<keyword evidence="1" id="KW-0862">Zinc</keyword>
<feature type="domain" description="RING-type" evidence="2">
    <location>
        <begin position="4"/>
        <end position="61"/>
    </location>
</feature>
<keyword evidence="4" id="KW-1185">Reference proteome</keyword>
<dbReference type="InParanoid" id="C5LVA4"/>
<dbReference type="Proteomes" id="UP000007800">
    <property type="component" value="Unassembled WGS sequence"/>
</dbReference>
<dbReference type="GO" id="GO:0008270">
    <property type="term" value="F:zinc ion binding"/>
    <property type="evidence" value="ECO:0007669"/>
    <property type="project" value="UniProtKB-KW"/>
</dbReference>
<keyword evidence="1" id="KW-0863">Zinc-finger</keyword>
<accession>C5LVA4</accession>
<proteinExistence type="predicted"/>
<keyword evidence="1" id="KW-0479">Metal-binding</keyword>
<dbReference type="Pfam" id="PF13639">
    <property type="entry name" value="zf-RING_2"/>
    <property type="match status" value="1"/>
</dbReference>
<dbReference type="SUPFAM" id="SSF57850">
    <property type="entry name" value="RING/U-box"/>
    <property type="match status" value="1"/>
</dbReference>
<dbReference type="Gene3D" id="3.30.40.10">
    <property type="entry name" value="Zinc/RING finger domain, C3HC4 (zinc finger)"/>
    <property type="match status" value="1"/>
</dbReference>
<protein>
    <recommendedName>
        <fullName evidence="2">RING-type domain-containing protein</fullName>
    </recommendedName>
</protein>
<evidence type="ECO:0000313" key="4">
    <source>
        <dbReference type="Proteomes" id="UP000007800"/>
    </source>
</evidence>
<dbReference type="EMBL" id="GG685819">
    <property type="protein sequence ID" value="EEQ99342.1"/>
    <property type="molecule type" value="Genomic_DNA"/>
</dbReference>
<dbReference type="RefSeq" id="XP_002766625.1">
    <property type="nucleotide sequence ID" value="XM_002766579.1"/>
</dbReference>
<dbReference type="InterPro" id="IPR013083">
    <property type="entry name" value="Znf_RING/FYVE/PHD"/>
</dbReference>
<gene>
    <name evidence="3" type="ORF">Pmar_PMAR028005</name>
</gene>
<dbReference type="InterPro" id="IPR001841">
    <property type="entry name" value="Znf_RING"/>
</dbReference>
<organism evidence="4">
    <name type="scientific">Perkinsus marinus (strain ATCC 50983 / TXsc)</name>
    <dbReference type="NCBI Taxonomy" id="423536"/>
    <lineage>
        <taxon>Eukaryota</taxon>
        <taxon>Sar</taxon>
        <taxon>Alveolata</taxon>
        <taxon>Perkinsozoa</taxon>
        <taxon>Perkinsea</taxon>
        <taxon>Perkinsida</taxon>
        <taxon>Perkinsidae</taxon>
        <taxon>Perkinsus</taxon>
    </lineage>
</organism>
<reference evidence="3 4" key="1">
    <citation type="submission" date="2008-07" db="EMBL/GenBank/DDBJ databases">
        <authorList>
            <person name="El-Sayed N."/>
            <person name="Caler E."/>
            <person name="Inman J."/>
            <person name="Amedeo P."/>
            <person name="Hass B."/>
            <person name="Wortman J."/>
        </authorList>
    </citation>
    <scope>NUCLEOTIDE SEQUENCE [LARGE SCALE GENOMIC DNA]</scope>
    <source>
        <strain evidence="4">ATCC 50983 / TXsc</strain>
    </source>
</reference>
<evidence type="ECO:0000256" key="1">
    <source>
        <dbReference type="PROSITE-ProRule" id="PRU00175"/>
    </source>
</evidence>
<dbReference type="GeneID" id="9045522"/>
<dbReference type="SMART" id="SM00184">
    <property type="entry name" value="RING"/>
    <property type="match status" value="1"/>
</dbReference>
<evidence type="ECO:0000259" key="2">
    <source>
        <dbReference type="PROSITE" id="PS50089"/>
    </source>
</evidence>
<dbReference type="AlphaFoldDB" id="C5LVA4"/>
<dbReference type="PROSITE" id="PS50089">
    <property type="entry name" value="ZF_RING_2"/>
    <property type="match status" value="1"/>
</dbReference>
<dbReference type="OrthoDB" id="6105938at2759"/>
<evidence type="ECO:0000313" key="3">
    <source>
        <dbReference type="EMBL" id="EEQ99342.1"/>
    </source>
</evidence>
<sequence length="74" mass="8082">MSSCPICLESFVEVQADGESSCGEVSLITLCKHLVHRNCLKGLSDQDWFRTKNLTQCPVCKQELADAPAAPIES</sequence>
<name>C5LVA4_PERM5</name>